<dbReference type="PROSITE" id="PS50600">
    <property type="entry name" value="ULP_PROTEASE"/>
    <property type="match status" value="1"/>
</dbReference>
<protein>
    <submittedName>
        <fullName evidence="7">Uncharacterized protein LOC108858680</fullName>
    </submittedName>
</protein>
<feature type="region of interest" description="Disordered" evidence="4">
    <location>
        <begin position="487"/>
        <end position="520"/>
    </location>
</feature>
<keyword evidence="3" id="KW-0378">Hydrolase</keyword>
<accession>A0A6J0NWF8</accession>
<dbReference type="GO" id="GO:0006508">
    <property type="term" value="P:proteolysis"/>
    <property type="evidence" value="ECO:0007669"/>
    <property type="project" value="UniProtKB-KW"/>
</dbReference>
<evidence type="ECO:0000256" key="2">
    <source>
        <dbReference type="ARBA" id="ARBA00022670"/>
    </source>
</evidence>
<dbReference type="Pfam" id="PF09331">
    <property type="entry name" value="DUF1985"/>
    <property type="match status" value="1"/>
</dbReference>
<dbReference type="KEGG" id="rsz:108858680"/>
<evidence type="ECO:0000256" key="1">
    <source>
        <dbReference type="ARBA" id="ARBA00005234"/>
    </source>
</evidence>
<dbReference type="InterPro" id="IPR003653">
    <property type="entry name" value="Peptidase_C48_C"/>
</dbReference>
<dbReference type="Gene3D" id="3.40.395.10">
    <property type="entry name" value="Adenoviral Proteinase, Chain A"/>
    <property type="match status" value="1"/>
</dbReference>
<feature type="region of interest" description="Disordered" evidence="4">
    <location>
        <begin position="440"/>
        <end position="467"/>
    </location>
</feature>
<dbReference type="PANTHER" id="PTHR48449:SF2">
    <property type="entry name" value="UBIQUITIN-LIKE PROTEASE FAMILY PROFILE DOMAIN-CONTAINING PROTEIN"/>
    <property type="match status" value="1"/>
</dbReference>
<feature type="region of interest" description="Disordered" evidence="4">
    <location>
        <begin position="585"/>
        <end position="605"/>
    </location>
</feature>
<evidence type="ECO:0000256" key="4">
    <source>
        <dbReference type="SAM" id="MobiDB-lite"/>
    </source>
</evidence>
<proteinExistence type="inferred from homology"/>
<dbReference type="PANTHER" id="PTHR48449">
    <property type="entry name" value="DUF1985 DOMAIN-CONTAINING PROTEIN"/>
    <property type="match status" value="1"/>
</dbReference>
<dbReference type="InterPro" id="IPR038765">
    <property type="entry name" value="Papain-like_cys_pep_sf"/>
</dbReference>
<dbReference type="OrthoDB" id="1074394at2759"/>
<evidence type="ECO:0000256" key="3">
    <source>
        <dbReference type="ARBA" id="ARBA00022801"/>
    </source>
</evidence>
<feature type="region of interest" description="Disordered" evidence="4">
    <location>
        <begin position="257"/>
        <end position="291"/>
    </location>
</feature>
<keyword evidence="6" id="KW-1185">Reference proteome</keyword>
<reference evidence="7" key="2">
    <citation type="submission" date="2025-08" db="UniProtKB">
        <authorList>
            <consortium name="RefSeq"/>
        </authorList>
    </citation>
    <scope>IDENTIFICATION</scope>
    <source>
        <tissue evidence="7">Leaf</tissue>
    </source>
</reference>
<reference evidence="6" key="1">
    <citation type="journal article" date="2019" name="Database">
        <title>The radish genome database (RadishGD): an integrated information resource for radish genomics.</title>
        <authorList>
            <person name="Yu H.J."/>
            <person name="Baek S."/>
            <person name="Lee Y.J."/>
            <person name="Cho A."/>
            <person name="Mun J.H."/>
        </authorList>
    </citation>
    <scope>NUCLEOTIDE SEQUENCE [LARGE SCALE GENOMIC DNA]</scope>
    <source>
        <strain evidence="6">cv. WK10039</strain>
    </source>
</reference>
<feature type="compositionally biased region" description="Polar residues" evidence="4">
    <location>
        <begin position="440"/>
        <end position="452"/>
    </location>
</feature>
<dbReference type="AlphaFoldDB" id="A0A6J0NWF8"/>
<dbReference type="RefSeq" id="XP_018488068.1">
    <property type="nucleotide sequence ID" value="XM_018632566.1"/>
</dbReference>
<dbReference type="Pfam" id="PF02902">
    <property type="entry name" value="Peptidase_C48"/>
    <property type="match status" value="1"/>
</dbReference>
<evidence type="ECO:0000313" key="7">
    <source>
        <dbReference type="RefSeq" id="XP_018488068.1"/>
    </source>
</evidence>
<organism evidence="6 7">
    <name type="scientific">Raphanus sativus</name>
    <name type="common">Radish</name>
    <name type="synonym">Raphanus raphanistrum var. sativus</name>
    <dbReference type="NCBI Taxonomy" id="3726"/>
    <lineage>
        <taxon>Eukaryota</taxon>
        <taxon>Viridiplantae</taxon>
        <taxon>Streptophyta</taxon>
        <taxon>Embryophyta</taxon>
        <taxon>Tracheophyta</taxon>
        <taxon>Spermatophyta</taxon>
        <taxon>Magnoliopsida</taxon>
        <taxon>eudicotyledons</taxon>
        <taxon>Gunneridae</taxon>
        <taxon>Pentapetalae</taxon>
        <taxon>rosids</taxon>
        <taxon>malvids</taxon>
        <taxon>Brassicales</taxon>
        <taxon>Brassicaceae</taxon>
        <taxon>Brassiceae</taxon>
        <taxon>Raphanus</taxon>
    </lineage>
</organism>
<dbReference type="InterPro" id="IPR015410">
    <property type="entry name" value="DUF1985"/>
</dbReference>
<evidence type="ECO:0000259" key="5">
    <source>
        <dbReference type="PROSITE" id="PS50600"/>
    </source>
</evidence>
<feature type="compositionally biased region" description="Acidic residues" evidence="4">
    <location>
        <begin position="264"/>
        <end position="276"/>
    </location>
</feature>
<dbReference type="Proteomes" id="UP000504610">
    <property type="component" value="Chromosome 5"/>
</dbReference>
<comment type="similarity">
    <text evidence="1">Belongs to the peptidase C48 family.</text>
</comment>
<dbReference type="SUPFAM" id="SSF54001">
    <property type="entry name" value="Cysteine proteinases"/>
    <property type="match status" value="1"/>
</dbReference>
<dbReference type="GO" id="GO:0008234">
    <property type="term" value="F:cysteine-type peptidase activity"/>
    <property type="evidence" value="ECO:0007669"/>
    <property type="project" value="InterPro"/>
</dbReference>
<gene>
    <name evidence="7" type="primary">LOC108858680</name>
</gene>
<keyword evidence="2" id="KW-0645">Protease</keyword>
<feature type="domain" description="Ubiquitin-like protease family profile" evidence="5">
    <location>
        <begin position="756"/>
        <end position="943"/>
    </location>
</feature>
<feature type="compositionally biased region" description="Polar residues" evidence="4">
    <location>
        <begin position="585"/>
        <end position="597"/>
    </location>
</feature>
<feature type="compositionally biased region" description="Basic and acidic residues" evidence="4">
    <location>
        <begin position="497"/>
        <end position="518"/>
    </location>
</feature>
<evidence type="ECO:0000313" key="6">
    <source>
        <dbReference type="Proteomes" id="UP000504610"/>
    </source>
</evidence>
<sequence>METGDQSAPPLRIPDRIFALGHEPVGVRVTPYHKPNAIKEILNALDPQEIDIIRASPFGKLVELAEMPSFSGRFGRFIISRQLKVENKHEAWFIFAGKPVRFSLREFAYVTGLNCSKFPKHNKKRSKLFLSQKPYWGELFGSMKEVPVTSVVKMLKKRTVKESGIRVKYALLALLAAVVLPTTHTPRISQDHAERIKNIDDFLAYPWGRVSFEMLISSIKERNEVSLAQNTIALKGFVLSLQLVMVEAIPALTEVVNDGSSSDSEVEGGDDFDQTDDDKNSKRGISPGYARDTDAAGKVAVRSVIVDDDELYRASPEFGWSEDEEDPIGRNLISLVEEGYPFKNSSFLGGVTMAELNRMREDAKAEANTRKTVRVKQTKNTTTTEVLDSESVAFLVREKVKEDLSRMENQINKLSSDFLAFQTDAMDKFQQLIRLVDCSSSQAPRENASTAAGDTERAEVRRPSSQHIGIQTEDVNKDIIAGAVRFANQETSSSDEGLDRDQGIQDHESHEDQPRSDIPEVMVRKHTISFEPNPTTSSAEEGLNADEMIHPAVQTECQPSLPIDEDMLTEAPADNIQLAEANKSSTEVRNGDQQIIPPSQVHPSRIDSESIVPDAKIASNPTTSLVEDIMVDEEAEASEQDLDPALLFPKPTFSLGLTQEERPQGEEPVGGGMPGDLAHKGSCEEDQLVVGRKSKRLKAVPKSLVGEYQCDMRLLNRARVAFVDPNNIGGNIDYSAKFSSLLDKLKSPFTIRIGQTTLDSNELYELVHRSNHLQPKVVDVLMGHIRSQFTLNTPDNMASQPVFLDNQFVSQLSKVFPKFSKSSKKDTFRFPSNILDRFKSFPESGRFYFPFNLDTKHWVGVCVDYSTWSISVFDCNISLRTDSMMVKEISHIAQMFPFLLKQVGKQVVPKDGKAMAVERPRSIPQNTCPADSGAAAVLLMQAHAVAGIDVCKCINADVIGSEVERLAVMFYEATVGML</sequence>
<name>A0A6J0NWF8_RAPSA</name>
<dbReference type="GeneID" id="108858680"/>